<sequence length="264" mass="28718">MKSRFLLIRAGDSCSFLGLDSRVPVNKNNKNLMPGWPDFAFSVEASPMATNHLIPLFLSDHTEESEQPGIGKAWDRAAISSRILKTSILVVTAAAIVFAILFVGNPLVHFASATASLVATSAPQDGTGQSMPIIQSTAGAQALLPTAREAPTGDEIAAAFKTAYQSQTEIRQPSPEALFKQFQAWAAEEDARAQIRPVQPVQDARAQVVQNARAQVRPAQKHRQVRPKQNARAQVRPEQNARAQVRPEQNAQAPWPVQSTGWLD</sequence>
<accession>A0A1M6JI43</accession>
<keyword evidence="2" id="KW-1133">Transmembrane helix</keyword>
<name>A0A1M6JI43_9BRAD</name>
<evidence type="ECO:0000313" key="4">
    <source>
        <dbReference type="Proteomes" id="UP000189935"/>
    </source>
</evidence>
<dbReference type="EMBL" id="LT670844">
    <property type="protein sequence ID" value="SHJ46346.1"/>
    <property type="molecule type" value="Genomic_DNA"/>
</dbReference>
<evidence type="ECO:0000256" key="1">
    <source>
        <dbReference type="SAM" id="MobiDB-lite"/>
    </source>
</evidence>
<gene>
    <name evidence="3" type="ORF">SAMN05444159_0685</name>
</gene>
<evidence type="ECO:0000313" key="3">
    <source>
        <dbReference type="EMBL" id="SHJ46346.1"/>
    </source>
</evidence>
<keyword evidence="2" id="KW-0472">Membrane</keyword>
<organism evidence="3 4">
    <name type="scientific">Bradyrhizobium lablabi</name>
    <dbReference type="NCBI Taxonomy" id="722472"/>
    <lineage>
        <taxon>Bacteria</taxon>
        <taxon>Pseudomonadati</taxon>
        <taxon>Pseudomonadota</taxon>
        <taxon>Alphaproteobacteria</taxon>
        <taxon>Hyphomicrobiales</taxon>
        <taxon>Nitrobacteraceae</taxon>
        <taxon>Bradyrhizobium</taxon>
    </lineage>
</organism>
<proteinExistence type="predicted"/>
<evidence type="ECO:0000256" key="2">
    <source>
        <dbReference type="SAM" id="Phobius"/>
    </source>
</evidence>
<reference evidence="3 4" key="1">
    <citation type="submission" date="2016-11" db="EMBL/GenBank/DDBJ databases">
        <authorList>
            <person name="Jaros S."/>
            <person name="Januszkiewicz K."/>
            <person name="Wedrychowicz H."/>
        </authorList>
    </citation>
    <scope>NUCLEOTIDE SEQUENCE [LARGE SCALE GENOMIC DNA]</scope>
    <source>
        <strain evidence="3 4">GAS499</strain>
    </source>
</reference>
<feature type="compositionally biased region" description="Polar residues" evidence="1">
    <location>
        <begin position="247"/>
        <end position="264"/>
    </location>
</feature>
<dbReference type="AlphaFoldDB" id="A0A1M6JI43"/>
<feature type="region of interest" description="Disordered" evidence="1">
    <location>
        <begin position="215"/>
        <end position="264"/>
    </location>
</feature>
<keyword evidence="2" id="KW-0812">Transmembrane</keyword>
<dbReference type="Proteomes" id="UP000189935">
    <property type="component" value="Chromosome I"/>
</dbReference>
<feature type="transmembrane region" description="Helical" evidence="2">
    <location>
        <begin position="88"/>
        <end position="108"/>
    </location>
</feature>
<protein>
    <submittedName>
        <fullName evidence="3">Uncharacterized protein</fullName>
    </submittedName>
</protein>